<organism evidence="2 3">
    <name type="scientific">Aspergillus viridinutans</name>
    <dbReference type="NCBI Taxonomy" id="75553"/>
    <lineage>
        <taxon>Eukaryota</taxon>
        <taxon>Fungi</taxon>
        <taxon>Dikarya</taxon>
        <taxon>Ascomycota</taxon>
        <taxon>Pezizomycotina</taxon>
        <taxon>Eurotiomycetes</taxon>
        <taxon>Eurotiomycetidae</taxon>
        <taxon>Eurotiales</taxon>
        <taxon>Aspergillaceae</taxon>
        <taxon>Aspergillus</taxon>
        <taxon>Aspergillus subgen. Fumigati</taxon>
    </lineage>
</organism>
<sequence>MSNDYSLPFLSELGPEPRDEDVEQMWRNRVFPLVFTDDFASNWSAVRDPKGMFVAPSGSRCRVEPRPHHAPQCLVVIQQGDMRRQERVSYEAIIFSKVVHQMFLNRQSKDCTEPAQVQRRKFIDHFVRKLPKQWRTLIILGDLHYYKERNEQIPWFIKLDIYSSLADPKNIRLITLQASDDYNALIKCTLFEVDRTSAPEYEALSYVWGAPGSTRNILLNGKMIPIRENLEAALRELRRREDPRTLWIDGICIDQSNVEERTDQVKRMDTTYRNAAGVVVWIGRESNTSARLFDKSELTLKNSKQLDSLLRSEHFLDFPFQPEDYCPLCDGVPHKIPSQLVGTYLTESVADRYTRAAQDPTLIPQQWKNEHTEDIEAFVTLLRRPWWRRVWVLQEAILAKKITLHCGPRSMDWPIFQGILYTLVRQGKRSRIHHTGGLTTEARRARAQAQLLFLANSTFAFFFLQSSLLATKQLRGLSMADLLSLTSNFDATDPRDKVFALIGLLPENSPERVQFKPDYSINVKQLFINVAKSFLETDRRLDVVTARPSLPSYLVPKSRSHSPDWDLDCPSWVPNWKLPQLWYLNSIWISKFSQFKTLNWYTKTRISEHEPGLESVDSGTLPEESLQVFNASLQNPSPFPFEFSGHGEILHAHGVTVDTVEEVGKPWDLAMAALKTHNPADPGNSNQNAHDAQVAIIEQWKTIARLNVEGQYSFTQQSRSEAFWRTLFLDRYRSTHTHERVYRVTRIPVQVGDEEANNIFGPAGITCGFPPETSEDELGLIYFLRHEATEMGSFTNINLHCVNLSLFRTVKGYIGVGHPNMRPGDKVALLLGAAVPLVLREYDEGHLLIGQRFASLVFTSQLYILTFTSNSYVHGIMDGEYLQAERDQGRGTKREDFEAFAII</sequence>
<dbReference type="Pfam" id="PF26639">
    <property type="entry name" value="Het-6_barrel"/>
    <property type="match status" value="1"/>
</dbReference>
<dbReference type="GeneID" id="66937658"/>
<evidence type="ECO:0000313" key="3">
    <source>
        <dbReference type="Proteomes" id="UP000710440"/>
    </source>
</evidence>
<reference evidence="2 3" key="1">
    <citation type="submission" date="2021-02" db="EMBL/GenBank/DDBJ databases">
        <title>Pan-genome distribution and transcriptional activeness of fungal secondary metabolism genes in Aspergillus section Fumigati.</title>
        <authorList>
            <person name="Takahashi H."/>
            <person name="Umemura M."/>
            <person name="Ninomiya A."/>
            <person name="Kusuya Y."/>
            <person name="Urayama S."/>
            <person name="Shimizu M."/>
            <person name="Watanabe A."/>
            <person name="Kamei K."/>
            <person name="Yaguchi T."/>
            <person name="Hagiwara D."/>
        </authorList>
    </citation>
    <scope>NUCLEOTIDE SEQUENCE [LARGE SCALE GENOMIC DNA]</scope>
    <source>
        <strain evidence="2 3">IFM 47045</strain>
    </source>
</reference>
<dbReference type="Proteomes" id="UP000710440">
    <property type="component" value="Unassembled WGS sequence"/>
</dbReference>
<dbReference type="Pfam" id="PF06985">
    <property type="entry name" value="HET"/>
    <property type="match status" value="1"/>
</dbReference>
<dbReference type="EMBL" id="BOPL01000009">
    <property type="protein sequence ID" value="GIK05563.1"/>
    <property type="molecule type" value="Genomic_DNA"/>
</dbReference>
<dbReference type="OrthoDB" id="2157530at2759"/>
<comment type="caution">
    <text evidence="2">The sequence shown here is derived from an EMBL/GenBank/DDBJ whole genome shotgun (WGS) entry which is preliminary data.</text>
</comment>
<gene>
    <name evidence="2" type="ORF">Aspvir_009676</name>
</gene>
<evidence type="ECO:0000313" key="2">
    <source>
        <dbReference type="EMBL" id="GIK05563.1"/>
    </source>
</evidence>
<keyword evidence="3" id="KW-1185">Reference proteome</keyword>
<dbReference type="PANTHER" id="PTHR24148:SF73">
    <property type="entry name" value="HET DOMAIN PROTEIN (AFU_ORTHOLOGUE AFUA_8G01020)"/>
    <property type="match status" value="1"/>
</dbReference>
<dbReference type="InterPro" id="IPR010730">
    <property type="entry name" value="HET"/>
</dbReference>
<dbReference type="AlphaFoldDB" id="A0A9P3F8L7"/>
<protein>
    <recommendedName>
        <fullName evidence="1">Heterokaryon incompatibility domain-containing protein</fullName>
    </recommendedName>
</protein>
<dbReference type="InterPro" id="IPR052895">
    <property type="entry name" value="HetReg/Transcr_Mod"/>
</dbReference>
<dbReference type="RefSeq" id="XP_043128749.1">
    <property type="nucleotide sequence ID" value="XM_043272814.1"/>
</dbReference>
<feature type="domain" description="Heterokaryon incompatibility" evidence="1">
    <location>
        <begin position="201"/>
        <end position="395"/>
    </location>
</feature>
<dbReference type="PANTHER" id="PTHR24148">
    <property type="entry name" value="ANKYRIN REPEAT DOMAIN-CONTAINING PROTEIN 39 HOMOLOG-RELATED"/>
    <property type="match status" value="1"/>
</dbReference>
<name>A0A9P3F8L7_ASPVI</name>
<proteinExistence type="predicted"/>
<evidence type="ECO:0000259" key="1">
    <source>
        <dbReference type="Pfam" id="PF06985"/>
    </source>
</evidence>
<accession>A0A9P3F8L7</accession>